<comment type="caution">
    <text evidence="1">The sequence shown here is derived from an EMBL/GenBank/DDBJ whole genome shotgun (WGS) entry which is preliminary data.</text>
</comment>
<proteinExistence type="predicted"/>
<evidence type="ECO:0000313" key="1">
    <source>
        <dbReference type="EMBL" id="PKI67223.1"/>
    </source>
</evidence>
<organism evidence="1 2">
    <name type="scientific">Punica granatum</name>
    <name type="common">Pomegranate</name>
    <dbReference type="NCBI Taxonomy" id="22663"/>
    <lineage>
        <taxon>Eukaryota</taxon>
        <taxon>Viridiplantae</taxon>
        <taxon>Streptophyta</taxon>
        <taxon>Embryophyta</taxon>
        <taxon>Tracheophyta</taxon>
        <taxon>Spermatophyta</taxon>
        <taxon>Magnoliopsida</taxon>
        <taxon>eudicotyledons</taxon>
        <taxon>Gunneridae</taxon>
        <taxon>Pentapetalae</taxon>
        <taxon>rosids</taxon>
        <taxon>malvids</taxon>
        <taxon>Myrtales</taxon>
        <taxon>Lythraceae</taxon>
        <taxon>Punica</taxon>
    </lineage>
</organism>
<accession>A0A2I0KGA0</accession>
<sequence>MESSFPRSWISGIKMKGVVCSCRGTKMKPCLRNSSRRHLEDMEWRQFYEPPERSIPFLPFVFLFGDSYGYARAAPSLAWAPGPLLRPSLCSDQPALPLALSRAVMARLKPLLLET</sequence>
<name>A0A2I0KGA0_PUNGR</name>
<dbReference type="Proteomes" id="UP000233551">
    <property type="component" value="Unassembled WGS sequence"/>
</dbReference>
<dbReference type="AlphaFoldDB" id="A0A2I0KGA0"/>
<reference evidence="1 2" key="1">
    <citation type="submission" date="2017-11" db="EMBL/GenBank/DDBJ databases">
        <title>De-novo sequencing of pomegranate (Punica granatum L.) genome.</title>
        <authorList>
            <person name="Akparov Z."/>
            <person name="Amiraslanov A."/>
            <person name="Hajiyeva S."/>
            <person name="Abbasov M."/>
            <person name="Kaur K."/>
            <person name="Hamwieh A."/>
            <person name="Solovyev V."/>
            <person name="Salamov A."/>
            <person name="Braich B."/>
            <person name="Kosarev P."/>
            <person name="Mahmoud A."/>
            <person name="Hajiyev E."/>
            <person name="Babayeva S."/>
            <person name="Izzatullayeva V."/>
            <person name="Mammadov A."/>
            <person name="Mammadov A."/>
            <person name="Sharifova S."/>
            <person name="Ojaghi J."/>
            <person name="Eynullazada K."/>
            <person name="Bayramov B."/>
            <person name="Abdulazimova A."/>
            <person name="Shahmuradov I."/>
        </authorList>
    </citation>
    <scope>NUCLEOTIDE SEQUENCE [LARGE SCALE GENOMIC DNA]</scope>
    <source>
        <strain evidence="2">cv. AG2017</strain>
        <tissue evidence="1">Leaf</tissue>
    </source>
</reference>
<gene>
    <name evidence="1" type="ORF">CRG98_012364</name>
</gene>
<evidence type="ECO:0000313" key="2">
    <source>
        <dbReference type="Proteomes" id="UP000233551"/>
    </source>
</evidence>
<keyword evidence="2" id="KW-1185">Reference proteome</keyword>
<dbReference type="EMBL" id="PGOL01000625">
    <property type="protein sequence ID" value="PKI67223.1"/>
    <property type="molecule type" value="Genomic_DNA"/>
</dbReference>
<protein>
    <submittedName>
        <fullName evidence="1">Uncharacterized protein</fullName>
    </submittedName>
</protein>